<keyword evidence="2" id="KW-1185">Reference proteome</keyword>
<organism evidence="1 2">
    <name type="scientific">Vespula maculifrons</name>
    <name type="common">Eastern yellow jacket</name>
    <name type="synonym">Wasp</name>
    <dbReference type="NCBI Taxonomy" id="7453"/>
    <lineage>
        <taxon>Eukaryota</taxon>
        <taxon>Metazoa</taxon>
        <taxon>Ecdysozoa</taxon>
        <taxon>Arthropoda</taxon>
        <taxon>Hexapoda</taxon>
        <taxon>Insecta</taxon>
        <taxon>Pterygota</taxon>
        <taxon>Neoptera</taxon>
        <taxon>Endopterygota</taxon>
        <taxon>Hymenoptera</taxon>
        <taxon>Apocrita</taxon>
        <taxon>Aculeata</taxon>
        <taxon>Vespoidea</taxon>
        <taxon>Vespidae</taxon>
        <taxon>Vespinae</taxon>
        <taxon>Vespula</taxon>
    </lineage>
</organism>
<feature type="non-terminal residue" evidence="1">
    <location>
        <position position="1"/>
    </location>
</feature>
<sequence>AERYDIELKTRVSTVSQAALEKSMQHLVTPVLSHLSTSTREKEDAGVADLHWTMTRLESLPAKRSAYFTRFSAKQTARRRSVKDDHVIYIEAIYNGDPLCLWQGSKDNGTGGRSMSPQVVPMLMNDPTTSTCSKHSFIKDTL</sequence>
<dbReference type="EMBL" id="JAYRBN010000026">
    <property type="protein sequence ID" value="KAL2749882.1"/>
    <property type="molecule type" value="Genomic_DNA"/>
</dbReference>
<comment type="caution">
    <text evidence="1">The sequence shown here is derived from an EMBL/GenBank/DDBJ whole genome shotgun (WGS) entry which is preliminary data.</text>
</comment>
<accession>A0ABD2CXS4</accession>
<dbReference type="Proteomes" id="UP001607303">
    <property type="component" value="Unassembled WGS sequence"/>
</dbReference>
<protein>
    <submittedName>
        <fullName evidence="1">Uncharacterized protein</fullName>
    </submittedName>
</protein>
<evidence type="ECO:0000313" key="2">
    <source>
        <dbReference type="Proteomes" id="UP001607303"/>
    </source>
</evidence>
<dbReference type="AlphaFoldDB" id="A0ABD2CXS4"/>
<reference evidence="1 2" key="1">
    <citation type="journal article" date="2024" name="Ann. Entomol. Soc. Am.">
        <title>Genomic analyses of the southern and eastern yellowjacket wasps (Hymenoptera: Vespidae) reveal evolutionary signatures of social life.</title>
        <authorList>
            <person name="Catto M.A."/>
            <person name="Caine P.B."/>
            <person name="Orr S.E."/>
            <person name="Hunt B.G."/>
            <person name="Goodisman M.A.D."/>
        </authorList>
    </citation>
    <scope>NUCLEOTIDE SEQUENCE [LARGE SCALE GENOMIC DNA]</scope>
    <source>
        <strain evidence="1">232</strain>
        <tissue evidence="1">Head and thorax</tissue>
    </source>
</reference>
<gene>
    <name evidence="1" type="ORF">V1477_001953</name>
</gene>
<evidence type="ECO:0000313" key="1">
    <source>
        <dbReference type="EMBL" id="KAL2749882.1"/>
    </source>
</evidence>
<proteinExistence type="predicted"/>
<name>A0ABD2CXS4_VESMC</name>